<dbReference type="Proteomes" id="UP000826195">
    <property type="component" value="Unassembled WGS sequence"/>
</dbReference>
<keyword evidence="2" id="KW-1185">Reference proteome</keyword>
<gene>
    <name evidence="1" type="ORF">KQX54_019253</name>
</gene>
<dbReference type="PANTHER" id="PTHR15592">
    <property type="entry name" value="MATRIN 3/NUCLEAR PROTEIN 220-RELATED"/>
    <property type="match status" value="1"/>
</dbReference>
<dbReference type="GO" id="GO:0003676">
    <property type="term" value="F:nucleic acid binding"/>
    <property type="evidence" value="ECO:0007669"/>
    <property type="project" value="InterPro"/>
</dbReference>
<sequence>MPDYNSPLIRFCRDAKLDKSHNGKPSRVIHIRNIASEVSESEIINLGMPFGRVTNVLVLKGKNQKQSNHSTTRQSNDQPPFTHYLGKLRFALGTCCGLKRKREFATKATTISTPIIATRDPSSQSLFQSGNCPDSQSSILRIYVIIAFSFVLSYRFTEILDNIPFIFSQHSDSLFCTKNLLFDKKISDVN</sequence>
<dbReference type="SUPFAM" id="SSF54928">
    <property type="entry name" value="RNA-binding domain, RBD"/>
    <property type="match status" value="1"/>
</dbReference>
<comment type="caution">
    <text evidence="1">The sequence shown here is derived from an EMBL/GenBank/DDBJ whole genome shotgun (WGS) entry which is preliminary data.</text>
</comment>
<evidence type="ECO:0000313" key="2">
    <source>
        <dbReference type="Proteomes" id="UP000826195"/>
    </source>
</evidence>
<dbReference type="EMBL" id="JAHXZJ010001864">
    <property type="protein sequence ID" value="KAH0550418.1"/>
    <property type="molecule type" value="Genomic_DNA"/>
</dbReference>
<accession>A0AAV7IH26</accession>
<dbReference type="Gene3D" id="3.30.70.330">
    <property type="match status" value="1"/>
</dbReference>
<protein>
    <submittedName>
        <fullName evidence="1">Uncharacterized protein</fullName>
    </submittedName>
</protein>
<name>A0AAV7IH26_COTGL</name>
<organism evidence="1 2">
    <name type="scientific">Cotesia glomerata</name>
    <name type="common">Lepidopteran parasitic wasp</name>
    <name type="synonym">Apanteles glomeratus</name>
    <dbReference type="NCBI Taxonomy" id="32391"/>
    <lineage>
        <taxon>Eukaryota</taxon>
        <taxon>Metazoa</taxon>
        <taxon>Ecdysozoa</taxon>
        <taxon>Arthropoda</taxon>
        <taxon>Hexapoda</taxon>
        <taxon>Insecta</taxon>
        <taxon>Pterygota</taxon>
        <taxon>Neoptera</taxon>
        <taxon>Endopterygota</taxon>
        <taxon>Hymenoptera</taxon>
        <taxon>Apocrita</taxon>
        <taxon>Ichneumonoidea</taxon>
        <taxon>Braconidae</taxon>
        <taxon>Microgastrinae</taxon>
        <taxon>Cotesia</taxon>
    </lineage>
</organism>
<dbReference type="InterPro" id="IPR035979">
    <property type="entry name" value="RBD_domain_sf"/>
</dbReference>
<dbReference type="InterPro" id="IPR012677">
    <property type="entry name" value="Nucleotide-bd_a/b_plait_sf"/>
</dbReference>
<proteinExistence type="predicted"/>
<dbReference type="AlphaFoldDB" id="A0AAV7IH26"/>
<evidence type="ECO:0000313" key="1">
    <source>
        <dbReference type="EMBL" id="KAH0550418.1"/>
    </source>
</evidence>
<reference evidence="1 2" key="1">
    <citation type="journal article" date="2021" name="J. Hered.">
        <title>A chromosome-level genome assembly of the parasitoid wasp, Cotesia glomerata (Hymenoptera: Braconidae).</title>
        <authorList>
            <person name="Pinto B.J."/>
            <person name="Weis J.J."/>
            <person name="Gamble T."/>
            <person name="Ode P.J."/>
            <person name="Paul R."/>
            <person name="Zaspel J.M."/>
        </authorList>
    </citation>
    <scope>NUCLEOTIDE SEQUENCE [LARGE SCALE GENOMIC DNA]</scope>
    <source>
        <strain evidence="1">CgM1</strain>
    </source>
</reference>